<sequence>MAQELPPIEKYLPESYEGETQNWSISQATNKNIYIANNEGLLEFNGADWTLYPTPNRTVMRSVNVVDDRIYTGCYMNFGYWKKNDLGKLKYISISDTIKDQLIEDEQFWGIVYQDNWVLFQSLQRIYMYNTTTQNITIIDSQSGIRSIFNVDGIIYYQDLVKGIFRIEKGKPILVTNSQVLANDKVVSISGTQNNLLILTSNNGFYRYTPDSFSKWAIAADEVLRGSKIYSGIQLKNENLVLGTISKGIIYLSSTGDVLYQIDQNKGLSNNTVLSVYEDIERNVWIGLDNGINCINITSPITLFNDEKGNLGTVYASVIFNDHLYLGTNQGLFYKKVDTEDTFQFVKGTNGQVWSLFVYDDTLFCGHDSGTFIIDKNESELVSEITGAWNFKTIPGQPNNLLQGTYSGLSILEKTGNSWSFKHVIEGFNYSARYVEVEDKTIWVNHEYRGLFKLTMDDQFSKIIDIVEDFSIEKGRNSNILKFEENILYTHETGIYSYNKQKKIFEQEYLISKNSDTKKEYIGKLITDNIGGLWSFSDDYLGYISYDQFSEKLQLIEVAIPRSLRKEMFGFENITYIKQDSYLLGTTNGYMIIELSRINFKKYSIFLNKIEGKNKGSAFETISLLQEEPTFESQRNTFKISYTVPEYDKFLITKFQYKLEGFYEHWSGWSTNSTTTFENLPFGSYTFKVRAKTGNILSDNTASYSFNIARPWYFSMTAIFMYSLVLIGVLFLTHKAYKNYYAKQKQKLVEYNKRQLALKALESEREIMKLNNEKLMQDVESKNRELATSTMNIIKKNEILNTIKKELQKSEAERSGLTNVERIIDRNLNNKDDWRHFEEAFNNVDKDFLKKLKVKHDKLTPNDLRFCTYLRLNLSSKEIAPLLNISVRSVEIKRYRLRKKLDLKHEESLVNYILDI</sequence>
<dbReference type="InterPro" id="IPR000792">
    <property type="entry name" value="Tscrpt_reg_LuxR_C"/>
</dbReference>
<accession>A0A5S5C4W4</accession>
<evidence type="ECO:0000256" key="1">
    <source>
        <dbReference type="SAM" id="Coils"/>
    </source>
</evidence>
<gene>
    <name evidence="4" type="ORF">BD809_104194</name>
</gene>
<dbReference type="InterPro" id="IPR013783">
    <property type="entry name" value="Ig-like_fold"/>
</dbReference>
<keyword evidence="2" id="KW-0812">Transmembrane</keyword>
<proteinExistence type="predicted"/>
<dbReference type="InterPro" id="IPR015943">
    <property type="entry name" value="WD40/YVTN_repeat-like_dom_sf"/>
</dbReference>
<dbReference type="Gene3D" id="2.60.40.10">
    <property type="entry name" value="Immunoglobulins"/>
    <property type="match status" value="1"/>
</dbReference>
<feature type="domain" description="HTH luxR-type" evidence="3">
    <location>
        <begin position="856"/>
        <end position="913"/>
    </location>
</feature>
<dbReference type="GO" id="GO:0003677">
    <property type="term" value="F:DNA binding"/>
    <property type="evidence" value="ECO:0007669"/>
    <property type="project" value="InterPro"/>
</dbReference>
<keyword evidence="2" id="KW-0472">Membrane</keyword>
<dbReference type="Pfam" id="PF07495">
    <property type="entry name" value="Y_Y_Y"/>
    <property type="match status" value="1"/>
</dbReference>
<evidence type="ECO:0000256" key="2">
    <source>
        <dbReference type="SAM" id="Phobius"/>
    </source>
</evidence>
<dbReference type="Gene3D" id="2.130.10.10">
    <property type="entry name" value="YVTN repeat-like/Quinoprotein amine dehydrogenase"/>
    <property type="match status" value="2"/>
</dbReference>
<keyword evidence="2" id="KW-1133">Transmembrane helix</keyword>
<dbReference type="RefSeq" id="WP_148782483.1">
    <property type="nucleotide sequence ID" value="NZ_VNHU01000004.1"/>
</dbReference>
<dbReference type="InterPro" id="IPR036388">
    <property type="entry name" value="WH-like_DNA-bd_sf"/>
</dbReference>
<evidence type="ECO:0000259" key="3">
    <source>
        <dbReference type="SMART" id="SM00421"/>
    </source>
</evidence>
<dbReference type="SMART" id="SM00421">
    <property type="entry name" value="HTH_LUXR"/>
    <property type="match status" value="1"/>
</dbReference>
<evidence type="ECO:0000313" key="4">
    <source>
        <dbReference type="EMBL" id="TYP74374.1"/>
    </source>
</evidence>
<dbReference type="InterPro" id="IPR011123">
    <property type="entry name" value="Y_Y_Y"/>
</dbReference>
<dbReference type="SUPFAM" id="SSF46894">
    <property type="entry name" value="C-terminal effector domain of the bipartite response regulators"/>
    <property type="match status" value="1"/>
</dbReference>
<protein>
    <submittedName>
        <fullName evidence="4">Regulatory LuxR family protein</fullName>
    </submittedName>
</protein>
<organism evidence="4 5">
    <name type="scientific">Aquimarina intermedia</name>
    <dbReference type="NCBI Taxonomy" id="350814"/>
    <lineage>
        <taxon>Bacteria</taxon>
        <taxon>Pseudomonadati</taxon>
        <taxon>Bacteroidota</taxon>
        <taxon>Flavobacteriia</taxon>
        <taxon>Flavobacteriales</taxon>
        <taxon>Flavobacteriaceae</taxon>
        <taxon>Aquimarina</taxon>
    </lineage>
</organism>
<dbReference type="CDD" id="cd00063">
    <property type="entry name" value="FN3"/>
    <property type="match status" value="1"/>
</dbReference>
<dbReference type="Gene3D" id="1.10.10.10">
    <property type="entry name" value="Winged helix-like DNA-binding domain superfamily/Winged helix DNA-binding domain"/>
    <property type="match status" value="1"/>
</dbReference>
<keyword evidence="1" id="KW-0175">Coiled coil</keyword>
<comment type="caution">
    <text evidence="4">The sequence shown here is derived from an EMBL/GenBank/DDBJ whole genome shotgun (WGS) entry which is preliminary data.</text>
</comment>
<evidence type="ECO:0000313" key="5">
    <source>
        <dbReference type="Proteomes" id="UP000324376"/>
    </source>
</evidence>
<dbReference type="OrthoDB" id="1090267at2"/>
<dbReference type="InterPro" id="IPR016032">
    <property type="entry name" value="Sig_transdc_resp-reg_C-effctor"/>
</dbReference>
<dbReference type="AlphaFoldDB" id="A0A5S5C4W4"/>
<feature type="transmembrane region" description="Helical" evidence="2">
    <location>
        <begin position="712"/>
        <end position="733"/>
    </location>
</feature>
<name>A0A5S5C4W4_9FLAO</name>
<dbReference type="SUPFAM" id="SSF63829">
    <property type="entry name" value="Calcium-dependent phosphotriesterase"/>
    <property type="match status" value="1"/>
</dbReference>
<feature type="coiled-coil region" evidence="1">
    <location>
        <begin position="753"/>
        <end position="820"/>
    </location>
</feature>
<dbReference type="Proteomes" id="UP000324376">
    <property type="component" value="Unassembled WGS sequence"/>
</dbReference>
<reference evidence="4 5" key="1">
    <citation type="submission" date="2019-07" db="EMBL/GenBank/DDBJ databases">
        <title>Genomic Encyclopedia of Archaeal and Bacterial Type Strains, Phase II (KMG-II): from individual species to whole genera.</title>
        <authorList>
            <person name="Goeker M."/>
        </authorList>
    </citation>
    <scope>NUCLEOTIDE SEQUENCE [LARGE SCALE GENOMIC DNA]</scope>
    <source>
        <strain evidence="4 5">DSM 17527</strain>
    </source>
</reference>
<dbReference type="GO" id="GO:0006355">
    <property type="term" value="P:regulation of DNA-templated transcription"/>
    <property type="evidence" value="ECO:0007669"/>
    <property type="project" value="InterPro"/>
</dbReference>
<dbReference type="EMBL" id="VNHU01000004">
    <property type="protein sequence ID" value="TYP74374.1"/>
    <property type="molecule type" value="Genomic_DNA"/>
</dbReference>
<keyword evidence="5" id="KW-1185">Reference proteome</keyword>
<dbReference type="InterPro" id="IPR003961">
    <property type="entry name" value="FN3_dom"/>
</dbReference>